<dbReference type="EMBL" id="CAIIXF020000011">
    <property type="protein sequence ID" value="CAH1798903.1"/>
    <property type="molecule type" value="Genomic_DNA"/>
</dbReference>
<evidence type="ECO:0000313" key="16">
    <source>
        <dbReference type="EMBL" id="CAH1798903.1"/>
    </source>
</evidence>
<evidence type="ECO:0000256" key="8">
    <source>
        <dbReference type="ARBA" id="ARBA00023137"/>
    </source>
</evidence>
<dbReference type="GO" id="GO:0004715">
    <property type="term" value="F:non-membrane spanning protein tyrosine kinase activity"/>
    <property type="evidence" value="ECO:0007669"/>
    <property type="project" value="UniProtKB-UniRule"/>
</dbReference>
<dbReference type="FunFam" id="3.30.200.20:FF:000115">
    <property type="entry name" value="Wee1-like kinase 2"/>
    <property type="match status" value="1"/>
</dbReference>
<dbReference type="GO" id="GO:0005634">
    <property type="term" value="C:nucleus"/>
    <property type="evidence" value="ECO:0007669"/>
    <property type="project" value="UniProtKB-SubCell"/>
</dbReference>
<dbReference type="InterPro" id="IPR017441">
    <property type="entry name" value="Protein_kinase_ATP_BS"/>
</dbReference>
<comment type="caution">
    <text evidence="16">The sequence shown here is derived from an EMBL/GenBank/DDBJ whole genome shotgun (WGS) entry which is preliminary data.</text>
</comment>
<feature type="binding site" evidence="14">
    <location>
        <position position="426"/>
    </location>
    <ligand>
        <name>Mg(2+)</name>
        <dbReference type="ChEBI" id="CHEBI:18420"/>
        <label>1</label>
    </ligand>
</feature>
<dbReference type="InterPro" id="IPR011009">
    <property type="entry name" value="Kinase-like_dom_sf"/>
</dbReference>
<feature type="compositionally biased region" description="Low complexity" evidence="15">
    <location>
        <begin position="191"/>
        <end position="201"/>
    </location>
</feature>
<comment type="subcellular location">
    <subcellularLocation>
        <location evidence="1 11">Nucleus</location>
    </subcellularLocation>
</comment>
<dbReference type="Gene3D" id="3.30.200.20">
    <property type="entry name" value="Phosphorylase Kinase, domain 1"/>
    <property type="match status" value="1"/>
</dbReference>
<evidence type="ECO:0000256" key="6">
    <source>
        <dbReference type="ARBA" id="ARBA00022840"/>
    </source>
</evidence>
<comment type="similarity">
    <text evidence="10">Belongs to the protein kinase superfamily. Ser/Thr protein kinase family. GCN2 subfamily.</text>
</comment>
<keyword evidence="4 11" id="KW-0547">Nucleotide-binding</keyword>
<keyword evidence="6 11" id="KW-0067">ATP-binding</keyword>
<keyword evidence="7 14" id="KW-0460">Magnesium</keyword>
<dbReference type="Proteomes" id="UP000749559">
    <property type="component" value="Unassembled WGS sequence"/>
</dbReference>
<sequence length="602" mass="67944">MSFCRERLCFQGDQGTNQKESGLIHRLNFDSENDGDVSWQDASMSTGSLSPSRDDSIDTWQTNLLSPTPMSSPCMERFSKGRHMSPIPFSSYLDSGLEDTFDSSREHGEEGGALTTPTFTPPHKNFRALRLYDTPHTPKSLLQKCQRRITRISKSKLALNCDKLKTPKPPVIAPDSHHHTAALNERLQANINPFTPSNNNNHASRTHSQGTKRSRQDIESILYDSGEEMDDIECPSSKKIALREINTSRYNEEFHEICKLGDGEFGSVCKCVNRLDGCTYAIKKSKTPVAGSVYERTAMNEVYAHAVLGKHQHVVRYYSAWSENGHMYIQNEFCNGGSLADLVEENRQLGRNYSEAEIKLLLLQLAQGLKYIHSQNLVHLDIKPGNIFIQRDPKILNTPESGMEEEETDDVIDEDEEPPIIYKIGDLGHVTSMANPSVEEGDCRYLPNEILQEDFDHLSKADIFSLALTIYEVASGSELPKNGDSWHEIRQGKLPYLTQYSAHLNGLLKSMIHPDPRVRPSGSAITQHPVLYPFARKSRAQLRRELNEEKFKNELLARQLKEATQSKLIPNLNNNIVESTPANRTSRLVGRKIARSMSMTNF</sequence>
<dbReference type="SMART" id="SM00220">
    <property type="entry name" value="S_TKc"/>
    <property type="match status" value="1"/>
</dbReference>
<accession>A0A8J1XJD9</accession>
<evidence type="ECO:0000256" key="3">
    <source>
        <dbReference type="ARBA" id="ARBA00022723"/>
    </source>
</evidence>
<comment type="catalytic activity">
    <reaction evidence="11">
        <text>L-tyrosyl-[protein] + ATP = O-phospho-L-tyrosyl-[protein] + ADP + H(+)</text>
        <dbReference type="Rhea" id="RHEA:10596"/>
        <dbReference type="Rhea" id="RHEA-COMP:10136"/>
        <dbReference type="Rhea" id="RHEA-COMP:20101"/>
        <dbReference type="ChEBI" id="CHEBI:15378"/>
        <dbReference type="ChEBI" id="CHEBI:30616"/>
        <dbReference type="ChEBI" id="CHEBI:46858"/>
        <dbReference type="ChEBI" id="CHEBI:61978"/>
        <dbReference type="ChEBI" id="CHEBI:456216"/>
        <dbReference type="EC" id="2.7.10.2"/>
    </reaction>
</comment>
<dbReference type="PANTHER" id="PTHR11042">
    <property type="entry name" value="EUKARYOTIC TRANSLATION INITIATION FACTOR 2-ALPHA KINASE EIF2-ALPHA KINASE -RELATED"/>
    <property type="match status" value="1"/>
</dbReference>
<proteinExistence type="inferred from homology"/>
<feature type="binding site" evidence="14">
    <location>
        <position position="386"/>
    </location>
    <ligand>
        <name>Mg(2+)</name>
        <dbReference type="ChEBI" id="CHEBI:18420"/>
        <label>1</label>
    </ligand>
</feature>
<dbReference type="AlphaFoldDB" id="A0A8J1XJD9"/>
<protein>
    <recommendedName>
        <fullName evidence="11">Wee1-like protein kinase</fullName>
        <ecNumber evidence="11">2.7.10.2</ecNumber>
    </recommendedName>
</protein>
<evidence type="ECO:0000256" key="9">
    <source>
        <dbReference type="ARBA" id="ARBA00023242"/>
    </source>
</evidence>
<dbReference type="PROSITE" id="PS50011">
    <property type="entry name" value="PROTEIN_KINASE_DOM"/>
    <property type="match status" value="1"/>
</dbReference>
<dbReference type="GO" id="GO:0005737">
    <property type="term" value="C:cytoplasm"/>
    <property type="evidence" value="ECO:0007669"/>
    <property type="project" value="TreeGrafter"/>
</dbReference>
<feature type="region of interest" description="Disordered" evidence="15">
    <location>
        <begin position="34"/>
        <end position="55"/>
    </location>
</feature>
<feature type="region of interest" description="Disordered" evidence="15">
    <location>
        <begin position="191"/>
        <end position="216"/>
    </location>
</feature>
<dbReference type="SUPFAM" id="SSF56112">
    <property type="entry name" value="Protein kinase-like (PK-like)"/>
    <property type="match status" value="1"/>
</dbReference>
<feature type="compositionally biased region" description="Polar residues" evidence="15">
    <location>
        <begin position="202"/>
        <end position="211"/>
    </location>
</feature>
<dbReference type="GO" id="GO:0000278">
    <property type="term" value="P:mitotic cell cycle"/>
    <property type="evidence" value="ECO:0007669"/>
    <property type="project" value="InterPro"/>
</dbReference>
<dbReference type="FunFam" id="1.10.510.10:FF:000989">
    <property type="entry name" value="Wee1-like protein kinase"/>
    <property type="match status" value="1"/>
</dbReference>
<gene>
    <name evidence="16" type="ORF">OFUS_LOCUS22979</name>
</gene>
<evidence type="ECO:0000256" key="12">
    <source>
        <dbReference type="PIRSR" id="PIRSR037281-1"/>
    </source>
</evidence>
<dbReference type="PROSITE" id="PS00107">
    <property type="entry name" value="PROTEIN_KINASE_ATP"/>
    <property type="match status" value="1"/>
</dbReference>
<dbReference type="InterPro" id="IPR008271">
    <property type="entry name" value="Ser/Thr_kinase_AS"/>
</dbReference>
<evidence type="ECO:0000256" key="10">
    <source>
        <dbReference type="ARBA" id="ARBA00037982"/>
    </source>
</evidence>
<keyword evidence="17" id="KW-1185">Reference proteome</keyword>
<evidence type="ECO:0000313" key="17">
    <source>
        <dbReference type="Proteomes" id="UP000749559"/>
    </source>
</evidence>
<dbReference type="PANTHER" id="PTHR11042:SF185">
    <property type="entry name" value="WEE1-LIKE PROTEIN KINASE"/>
    <property type="match status" value="1"/>
</dbReference>
<evidence type="ECO:0000256" key="1">
    <source>
        <dbReference type="ARBA" id="ARBA00004123"/>
    </source>
</evidence>
<evidence type="ECO:0000256" key="2">
    <source>
        <dbReference type="ARBA" id="ARBA00022679"/>
    </source>
</evidence>
<dbReference type="GO" id="GO:0000287">
    <property type="term" value="F:magnesium ion binding"/>
    <property type="evidence" value="ECO:0007669"/>
    <property type="project" value="InterPro"/>
</dbReference>
<keyword evidence="5 11" id="KW-0418">Kinase</keyword>
<organism evidence="16 17">
    <name type="scientific">Owenia fusiformis</name>
    <name type="common">Polychaete worm</name>
    <dbReference type="NCBI Taxonomy" id="6347"/>
    <lineage>
        <taxon>Eukaryota</taxon>
        <taxon>Metazoa</taxon>
        <taxon>Spiralia</taxon>
        <taxon>Lophotrochozoa</taxon>
        <taxon>Annelida</taxon>
        <taxon>Polychaeta</taxon>
        <taxon>Sedentaria</taxon>
        <taxon>Canalipalpata</taxon>
        <taxon>Sabellida</taxon>
        <taxon>Oweniida</taxon>
        <taxon>Oweniidae</taxon>
        <taxon>Owenia</taxon>
    </lineage>
</organism>
<dbReference type="GO" id="GO:0005524">
    <property type="term" value="F:ATP binding"/>
    <property type="evidence" value="ECO:0007669"/>
    <property type="project" value="UniProtKB-UniRule"/>
</dbReference>
<feature type="region of interest" description="Disordered" evidence="15">
    <location>
        <begin position="103"/>
        <end position="122"/>
    </location>
</feature>
<dbReference type="PIRSF" id="PIRSF037281">
    <property type="entry name" value="Wee1-like_protein_kinase"/>
    <property type="match status" value="1"/>
</dbReference>
<dbReference type="EC" id="2.7.10.2" evidence="11"/>
<keyword evidence="9 11" id="KW-0539">Nucleus</keyword>
<evidence type="ECO:0000256" key="4">
    <source>
        <dbReference type="ARBA" id="ARBA00022741"/>
    </source>
</evidence>
<comment type="cofactor">
    <cofactor evidence="14">
        <name>Mg(2+)</name>
        <dbReference type="ChEBI" id="CHEBI:18420"/>
    </cofactor>
    <text evidence="14">Binds 2 magnesium ions per subunit.</text>
</comment>
<keyword evidence="3 11" id="KW-0479">Metal-binding</keyword>
<comment type="similarity">
    <text evidence="11">Belongs to the protein kinase superfamily. Ser/Thr protein kinase family. WEE1 subfamily.</text>
</comment>
<feature type="active site" description="Proton acceptor" evidence="12">
    <location>
        <position position="381"/>
    </location>
</feature>
<dbReference type="OrthoDB" id="5337378at2759"/>
<evidence type="ECO:0000256" key="7">
    <source>
        <dbReference type="ARBA" id="ARBA00022842"/>
    </source>
</evidence>
<dbReference type="InterPro" id="IPR000719">
    <property type="entry name" value="Prot_kinase_dom"/>
</dbReference>
<dbReference type="Gene3D" id="1.10.510.10">
    <property type="entry name" value="Transferase(Phosphotransferase) domain 1"/>
    <property type="match status" value="1"/>
</dbReference>
<evidence type="ECO:0000256" key="13">
    <source>
        <dbReference type="PIRSR" id="PIRSR037281-2"/>
    </source>
</evidence>
<keyword evidence="2 11" id="KW-0808">Transferase</keyword>
<dbReference type="InterPro" id="IPR050339">
    <property type="entry name" value="CC_SR_Kinase"/>
</dbReference>
<evidence type="ECO:0000256" key="11">
    <source>
        <dbReference type="PIRNR" id="PIRNR037281"/>
    </source>
</evidence>
<evidence type="ECO:0000256" key="15">
    <source>
        <dbReference type="SAM" id="MobiDB-lite"/>
    </source>
</evidence>
<evidence type="ECO:0000256" key="14">
    <source>
        <dbReference type="PIRSR" id="PIRSR037281-3"/>
    </source>
</evidence>
<keyword evidence="8 11" id="KW-0829">Tyrosine-protein kinase</keyword>
<feature type="binding site" evidence="13">
    <location>
        <position position="283"/>
    </location>
    <ligand>
        <name>ATP</name>
        <dbReference type="ChEBI" id="CHEBI:30616"/>
    </ligand>
</feature>
<reference evidence="16" key="1">
    <citation type="submission" date="2022-03" db="EMBL/GenBank/DDBJ databases">
        <authorList>
            <person name="Martin C."/>
        </authorList>
    </citation>
    <scope>NUCLEOTIDE SEQUENCE</scope>
</reference>
<dbReference type="PROSITE" id="PS00108">
    <property type="entry name" value="PROTEIN_KINASE_ST"/>
    <property type="match status" value="1"/>
</dbReference>
<feature type="compositionally biased region" description="Polar residues" evidence="15">
    <location>
        <begin position="40"/>
        <end position="51"/>
    </location>
</feature>
<dbReference type="InterPro" id="IPR017164">
    <property type="entry name" value="Wee1-like_protein_kinase"/>
</dbReference>
<name>A0A8J1XJD9_OWEFU</name>
<evidence type="ECO:0000256" key="5">
    <source>
        <dbReference type="ARBA" id="ARBA00022777"/>
    </source>
</evidence>
<dbReference type="Pfam" id="PF00069">
    <property type="entry name" value="Pkinase"/>
    <property type="match status" value="1"/>
</dbReference>